<evidence type="ECO:0000256" key="10">
    <source>
        <dbReference type="ARBA" id="ARBA00023288"/>
    </source>
</evidence>
<dbReference type="InterPro" id="IPR001863">
    <property type="entry name" value="Glypican"/>
</dbReference>
<evidence type="ECO:0000256" key="7">
    <source>
        <dbReference type="ARBA" id="ARBA00023136"/>
    </source>
</evidence>
<sequence length="79" mass="9021">MELQKSTNVNVVPACVRALTQMLYCPYCRGMPGLKPCHSYCYNVMRGCLANQADLDAEWNLFIVAKEFRFAYNTAQKGY</sequence>
<dbReference type="PANTHER" id="PTHR10822:SF31">
    <property type="entry name" value="GLYPICAN-6"/>
    <property type="match status" value="1"/>
</dbReference>
<keyword evidence="9 12" id="KW-0357">Heparan sulfate</keyword>
<comment type="function">
    <text evidence="12">Cell surface proteoglycan.</text>
</comment>
<keyword evidence="8" id="KW-0325">Glycoprotein</keyword>
<keyword evidence="4 12" id="KW-0336">GPI-anchor</keyword>
<dbReference type="PROSITE" id="PS01207">
    <property type="entry name" value="GLYPICAN"/>
    <property type="match status" value="1"/>
</dbReference>
<reference evidence="13 14" key="1">
    <citation type="submission" date="2021-06" db="EMBL/GenBank/DDBJ databases">
        <authorList>
            <person name="Palmer J.M."/>
        </authorList>
    </citation>
    <scope>NUCLEOTIDE SEQUENCE [LARGE SCALE GENOMIC DNA]</scope>
    <source>
        <strain evidence="13 14">AS_MEX2019</strain>
        <tissue evidence="13">Muscle</tissue>
    </source>
</reference>
<evidence type="ECO:0000256" key="6">
    <source>
        <dbReference type="ARBA" id="ARBA00022974"/>
    </source>
</evidence>
<protein>
    <submittedName>
        <fullName evidence="13">Glypican-6</fullName>
    </submittedName>
</protein>
<evidence type="ECO:0000313" key="14">
    <source>
        <dbReference type="Proteomes" id="UP001469553"/>
    </source>
</evidence>
<keyword evidence="6 12" id="KW-0654">Proteoglycan</keyword>
<keyword evidence="14" id="KW-1185">Reference proteome</keyword>
<evidence type="ECO:0000256" key="12">
    <source>
        <dbReference type="RuleBase" id="RU003519"/>
    </source>
</evidence>
<comment type="caution">
    <text evidence="13">The sequence shown here is derived from an EMBL/GenBank/DDBJ whole genome shotgun (WGS) entry which is preliminary data.</text>
</comment>
<evidence type="ECO:0000256" key="4">
    <source>
        <dbReference type="ARBA" id="ARBA00022622"/>
    </source>
</evidence>
<evidence type="ECO:0000256" key="11">
    <source>
        <dbReference type="RuleBase" id="RU003518"/>
    </source>
</evidence>
<evidence type="ECO:0000256" key="1">
    <source>
        <dbReference type="ARBA" id="ARBA00004609"/>
    </source>
</evidence>
<keyword evidence="3" id="KW-1003">Cell membrane</keyword>
<evidence type="ECO:0000313" key="13">
    <source>
        <dbReference type="EMBL" id="MEQ2302936.1"/>
    </source>
</evidence>
<evidence type="ECO:0000256" key="3">
    <source>
        <dbReference type="ARBA" id="ARBA00022475"/>
    </source>
</evidence>
<keyword evidence="10 12" id="KW-0449">Lipoprotein</keyword>
<dbReference type="InterPro" id="IPR036790">
    <property type="entry name" value="Frizzled_dom_sf"/>
</dbReference>
<proteinExistence type="inferred from homology"/>
<dbReference type="InterPro" id="IPR019803">
    <property type="entry name" value="Glypican_CS"/>
</dbReference>
<keyword evidence="5" id="KW-0732">Signal</keyword>
<dbReference type="Proteomes" id="UP001469553">
    <property type="component" value="Unassembled WGS sequence"/>
</dbReference>
<accession>A0ABV0ZA68</accession>
<evidence type="ECO:0000256" key="9">
    <source>
        <dbReference type="ARBA" id="ARBA00023207"/>
    </source>
</evidence>
<keyword evidence="7 12" id="KW-0472">Membrane</keyword>
<evidence type="ECO:0000256" key="8">
    <source>
        <dbReference type="ARBA" id="ARBA00023180"/>
    </source>
</evidence>
<dbReference type="SUPFAM" id="SSF63501">
    <property type="entry name" value="Frizzled cysteine-rich domain"/>
    <property type="match status" value="1"/>
</dbReference>
<organism evidence="13 14">
    <name type="scientific">Ameca splendens</name>
    <dbReference type="NCBI Taxonomy" id="208324"/>
    <lineage>
        <taxon>Eukaryota</taxon>
        <taxon>Metazoa</taxon>
        <taxon>Chordata</taxon>
        <taxon>Craniata</taxon>
        <taxon>Vertebrata</taxon>
        <taxon>Euteleostomi</taxon>
        <taxon>Actinopterygii</taxon>
        <taxon>Neopterygii</taxon>
        <taxon>Teleostei</taxon>
        <taxon>Neoteleostei</taxon>
        <taxon>Acanthomorphata</taxon>
        <taxon>Ovalentaria</taxon>
        <taxon>Atherinomorphae</taxon>
        <taxon>Cyprinodontiformes</taxon>
        <taxon>Goodeidae</taxon>
        <taxon>Ameca</taxon>
    </lineage>
</organism>
<evidence type="ECO:0000256" key="2">
    <source>
        <dbReference type="ARBA" id="ARBA00010260"/>
    </source>
</evidence>
<dbReference type="PANTHER" id="PTHR10822">
    <property type="entry name" value="GLYPICAN"/>
    <property type="match status" value="1"/>
</dbReference>
<gene>
    <name evidence="13" type="primary">GPC6_2</name>
    <name evidence="13" type="ORF">AMECASPLE_011760</name>
</gene>
<comment type="subcellular location">
    <subcellularLocation>
        <location evidence="1 12">Cell membrane</location>
        <topology evidence="1 12">Lipid-anchor</topology>
        <topology evidence="1 12">GPI-anchor</topology>
    </subcellularLocation>
</comment>
<comment type="similarity">
    <text evidence="2 11">Belongs to the glypican family.</text>
</comment>
<dbReference type="EMBL" id="JAHRIP010057146">
    <property type="protein sequence ID" value="MEQ2302936.1"/>
    <property type="molecule type" value="Genomic_DNA"/>
</dbReference>
<evidence type="ECO:0000256" key="5">
    <source>
        <dbReference type="ARBA" id="ARBA00022729"/>
    </source>
</evidence>
<name>A0ABV0ZA68_9TELE</name>
<dbReference type="Pfam" id="PF01153">
    <property type="entry name" value="Glypican"/>
    <property type="match status" value="1"/>
</dbReference>